<evidence type="ECO:0000313" key="3">
    <source>
        <dbReference type="Proteomes" id="UP000192511"/>
    </source>
</evidence>
<organism evidence="2 3">
    <name type="scientific">Legionella anisa</name>
    <dbReference type="NCBI Taxonomy" id="28082"/>
    <lineage>
        <taxon>Bacteria</taxon>
        <taxon>Pseudomonadati</taxon>
        <taxon>Pseudomonadota</taxon>
        <taxon>Gammaproteobacteria</taxon>
        <taxon>Legionellales</taxon>
        <taxon>Legionellaceae</taxon>
        <taxon>Legionella</taxon>
    </lineage>
</organism>
<dbReference type="Proteomes" id="UP000192511">
    <property type="component" value="Unassembled WGS sequence"/>
</dbReference>
<dbReference type="GeneID" id="98064625"/>
<reference evidence="2" key="1">
    <citation type="submission" date="2017-12" db="EMBL/GenBank/DDBJ databases">
        <title>FDA dAtabase for Regulatory Grade micrObial Sequences (FDA-ARGOS): Supporting development and validation of Infectious Disease Dx tests.</title>
        <authorList>
            <person name="Kerrigan L."/>
            <person name="Tallon L.J."/>
            <person name="Sadzewicz L."/>
            <person name="Sengamalay N."/>
            <person name="Ott S."/>
            <person name="Godinez A."/>
            <person name="Nagaraj S."/>
            <person name="Vavikolanu K."/>
            <person name="Vyas G."/>
            <person name="Nadendla S."/>
            <person name="Aluvathingal J."/>
            <person name="Sichtig H."/>
        </authorList>
    </citation>
    <scope>NUCLEOTIDE SEQUENCE [LARGE SCALE GENOMIC DNA]</scope>
    <source>
        <strain evidence="2">FDAARGOS_200</strain>
    </source>
</reference>
<dbReference type="AlphaFoldDB" id="A0AAX0WSW8"/>
<keyword evidence="3" id="KW-1185">Reference proteome</keyword>
<dbReference type="RefSeq" id="WP_058388751.1">
    <property type="nucleotide sequence ID" value="NZ_CBCRWC010000006.1"/>
</dbReference>
<accession>A0AAX0WSW8</accession>
<feature type="region of interest" description="Disordered" evidence="1">
    <location>
        <begin position="612"/>
        <end position="633"/>
    </location>
</feature>
<comment type="caution">
    <text evidence="2">The sequence shown here is derived from an EMBL/GenBank/DDBJ whole genome shotgun (WGS) entry which is preliminary data.</text>
</comment>
<dbReference type="EMBL" id="NBTX02000004">
    <property type="protein sequence ID" value="PNL60256.1"/>
    <property type="molecule type" value="Genomic_DNA"/>
</dbReference>
<evidence type="ECO:0000313" key="2">
    <source>
        <dbReference type="EMBL" id="PNL60256.1"/>
    </source>
</evidence>
<gene>
    <name evidence="2" type="ORF">A6J39_002980</name>
</gene>
<protein>
    <submittedName>
        <fullName evidence="2">Uncharacterized protein</fullName>
    </submittedName>
</protein>
<feature type="compositionally biased region" description="Basic and acidic residues" evidence="1">
    <location>
        <begin position="612"/>
        <end position="621"/>
    </location>
</feature>
<sequence length="633" mass="72263">MPYPKISAVLNNCPLHTITPELVQEIYHFAKDEHYNNQHNDAYAALKRNFAEFYGFDPNAFSWKLFAGILKQYNPFDIQIMMGPVLRGFMAVQLGKPGIYEKLPPKAGRSKANAIEECTEIDRTARYTSLEQDELAILVCNPFGFSLRYIPQEGDEYAATIDPTIPLPNPQCITIYHTGNPLGAGYGGHWERTTNPLEQINYEGHKSTQLLHYSTLLGHDSQVNPTGFRLLQHHVQLTARRLRGEKVDIELCALHNAITLIEKYLKNIQEVPKDLAIRLLGPALKHSQYAREFIQSYEFEAHEFDDQIVQWVGADEEFFKPFLSPEKEELAKKLAAPPALIIPSQLPTPYGIKGERKFYKNLALLQTKITDLEDRKRTALAEANGDENDEDYLELHNAWDTATTLRTELKKQGDIYFANPNQETYKTFRDQSRVLIRTAHGVLDTHRGWSEFLVNCAYVIKGERKFYKNLALLQAKITDLEDRKRTALAEANGDENDEDYLELHNAWDTATILRTELKKQGDIYFANPNQETYKTFRDQSRVLIRTAHGVLDKHRGWSEFLVNLALGISTAGVGIVIKGLINWGCNRSFFFVHQTKSSQVLDKIEDVIVNKADPSKPKDKDDDGDIYYPAPDI</sequence>
<name>A0AAX0WSW8_9GAMM</name>
<evidence type="ECO:0000256" key="1">
    <source>
        <dbReference type="SAM" id="MobiDB-lite"/>
    </source>
</evidence>
<proteinExistence type="predicted"/>